<sequence length="256" mass="27231">MTGDFVAWNQAAFEVLGGADEQVDTGEQVGVGDELAVLERWVGGELPAAVREWFLGGGDRGLASISSNLVTRARDLTGSTVGRFLDHGFLLLETDSQHCCRWVVPVEASYGDPPVFLIDPDDDACATRTRYAGSFSDYTFTAAWDATLWQGGPSADFDHPLPPDALDLLARRLTALPATHGWAMNQPCDTVHRFGTPAKAGVAVAVVGSTAVWSAIAAPSAAARHTFAALIGAEPDQPDDEQHSTQDHVHQIPPVS</sequence>
<protein>
    <submittedName>
        <fullName evidence="2">Uncharacterized protein</fullName>
    </submittedName>
</protein>
<dbReference type="AlphaFoldDB" id="A0A919PLU8"/>
<evidence type="ECO:0000313" key="2">
    <source>
        <dbReference type="EMBL" id="GIG44795.1"/>
    </source>
</evidence>
<name>A0A919PLU8_9ACTN</name>
<dbReference type="EMBL" id="BONQ01000044">
    <property type="protein sequence ID" value="GIG44795.1"/>
    <property type="molecule type" value="Genomic_DNA"/>
</dbReference>
<dbReference type="RefSeq" id="WP_203846612.1">
    <property type="nucleotide sequence ID" value="NZ_BAAAVW010000007.1"/>
</dbReference>
<accession>A0A919PLU8</accession>
<evidence type="ECO:0000256" key="1">
    <source>
        <dbReference type="SAM" id="MobiDB-lite"/>
    </source>
</evidence>
<keyword evidence="3" id="KW-1185">Reference proteome</keyword>
<comment type="caution">
    <text evidence="2">The sequence shown here is derived from an EMBL/GenBank/DDBJ whole genome shotgun (WGS) entry which is preliminary data.</text>
</comment>
<proteinExistence type="predicted"/>
<gene>
    <name evidence="2" type="ORF">Dsi01nite_028360</name>
</gene>
<organism evidence="2 3">
    <name type="scientific">Dactylosporangium siamense</name>
    <dbReference type="NCBI Taxonomy" id="685454"/>
    <lineage>
        <taxon>Bacteria</taxon>
        <taxon>Bacillati</taxon>
        <taxon>Actinomycetota</taxon>
        <taxon>Actinomycetes</taxon>
        <taxon>Micromonosporales</taxon>
        <taxon>Micromonosporaceae</taxon>
        <taxon>Dactylosporangium</taxon>
    </lineage>
</organism>
<feature type="region of interest" description="Disordered" evidence="1">
    <location>
        <begin position="234"/>
        <end position="256"/>
    </location>
</feature>
<evidence type="ECO:0000313" key="3">
    <source>
        <dbReference type="Proteomes" id="UP000660611"/>
    </source>
</evidence>
<reference evidence="2" key="1">
    <citation type="submission" date="2021-01" db="EMBL/GenBank/DDBJ databases">
        <title>Whole genome shotgun sequence of Dactylosporangium siamense NBRC 106093.</title>
        <authorList>
            <person name="Komaki H."/>
            <person name="Tamura T."/>
        </authorList>
    </citation>
    <scope>NUCLEOTIDE SEQUENCE</scope>
    <source>
        <strain evidence="2">NBRC 106093</strain>
    </source>
</reference>
<dbReference type="Proteomes" id="UP000660611">
    <property type="component" value="Unassembled WGS sequence"/>
</dbReference>
<feature type="compositionally biased region" description="Basic and acidic residues" evidence="1">
    <location>
        <begin position="240"/>
        <end position="250"/>
    </location>
</feature>